<protein>
    <submittedName>
        <fullName evidence="1">Uncharacterized protein</fullName>
    </submittedName>
</protein>
<comment type="caution">
    <text evidence="1">The sequence shown here is derived from an EMBL/GenBank/DDBJ whole genome shotgun (WGS) entry which is preliminary data.</text>
</comment>
<name>A0ACC2T908_9FUNG</name>
<proteinExistence type="predicted"/>
<keyword evidence="2" id="KW-1185">Reference proteome</keyword>
<reference evidence="1" key="1">
    <citation type="submission" date="2022-04" db="EMBL/GenBank/DDBJ databases">
        <title>Genome of the entomopathogenic fungus Entomophthora muscae.</title>
        <authorList>
            <person name="Elya C."/>
            <person name="Lovett B.R."/>
            <person name="Lee E."/>
            <person name="Macias A.M."/>
            <person name="Hajek A.E."/>
            <person name="De Bivort B.L."/>
            <person name="Kasson M.T."/>
            <person name="De Fine Licht H.H."/>
            <person name="Stajich J.E."/>
        </authorList>
    </citation>
    <scope>NUCLEOTIDE SEQUENCE</scope>
    <source>
        <strain evidence="1">Berkeley</strain>
    </source>
</reference>
<dbReference type="Proteomes" id="UP001165960">
    <property type="component" value="Unassembled WGS sequence"/>
</dbReference>
<accession>A0ACC2T908</accession>
<dbReference type="EMBL" id="QTSX02003552">
    <property type="protein sequence ID" value="KAJ9071110.1"/>
    <property type="molecule type" value="Genomic_DNA"/>
</dbReference>
<gene>
    <name evidence="1" type="ORF">DSO57_1000784</name>
</gene>
<evidence type="ECO:0000313" key="1">
    <source>
        <dbReference type="EMBL" id="KAJ9071110.1"/>
    </source>
</evidence>
<organism evidence="1 2">
    <name type="scientific">Entomophthora muscae</name>
    <dbReference type="NCBI Taxonomy" id="34485"/>
    <lineage>
        <taxon>Eukaryota</taxon>
        <taxon>Fungi</taxon>
        <taxon>Fungi incertae sedis</taxon>
        <taxon>Zoopagomycota</taxon>
        <taxon>Entomophthoromycotina</taxon>
        <taxon>Entomophthoromycetes</taxon>
        <taxon>Entomophthorales</taxon>
        <taxon>Entomophthoraceae</taxon>
        <taxon>Entomophthora</taxon>
    </lineage>
</organism>
<sequence length="109" mass="12206">MSFKAIRSIFSIAPRCNLVAAARGYATKSIFVGNLPFGLDRQGLQEHFEAAGPVVGCRLPLDHLGRSRGFGFVEVQEEDFDNFMQRLNNSELKGRQIRLDQASSNDKKF</sequence>
<evidence type="ECO:0000313" key="2">
    <source>
        <dbReference type="Proteomes" id="UP001165960"/>
    </source>
</evidence>